<dbReference type="InterPro" id="IPR036291">
    <property type="entry name" value="NAD(P)-bd_dom_sf"/>
</dbReference>
<evidence type="ECO:0000259" key="3">
    <source>
        <dbReference type="Pfam" id="PF01408"/>
    </source>
</evidence>
<dbReference type="GO" id="GO:0000166">
    <property type="term" value="F:nucleotide binding"/>
    <property type="evidence" value="ECO:0007669"/>
    <property type="project" value="InterPro"/>
</dbReference>
<dbReference type="OrthoDB" id="9795543at2"/>
<dbReference type="InterPro" id="IPR004104">
    <property type="entry name" value="Gfo/Idh/MocA-like_OxRdtase_C"/>
</dbReference>
<gene>
    <name evidence="5" type="ORF">ING2E5B_1430</name>
</gene>
<evidence type="ECO:0000256" key="1">
    <source>
        <dbReference type="ARBA" id="ARBA00023002"/>
    </source>
</evidence>
<feature type="compositionally biased region" description="Basic and acidic residues" evidence="2">
    <location>
        <begin position="19"/>
        <end position="31"/>
    </location>
</feature>
<dbReference type="AlphaFoldDB" id="A0A098C183"/>
<dbReference type="SUPFAM" id="SSF51735">
    <property type="entry name" value="NAD(P)-binding Rossmann-fold domains"/>
    <property type="match status" value="1"/>
</dbReference>
<sequence length="568" mass="64626">MSENNINKEINNDQTSQKPDNDLQNRQENPENTKPVSQGRRDALKALATVPVLGAMAYGVYKKRKNELVHRSAADMFRFPSEIPQYVPSITDGQTIRLGIIGSGIRGKQLMEALGFATPENVQNLIELNLNDSKNTRYKDFLEQEDLNIRITAICDIFDFHADEAIAAGANIHREGTNGKFGDKPVRYRNYKELLASDDVDAVVIASPDHWHGQMAMDAVRAGKHVYLEKPMTWTVPETYALRDLVRNSNIVFQLGHQNRQIEAYERAREIIDRGLLGPITLVETGTNRNDPNGAWVYDINPEANPDTIDWKQFDGDPDRIKEYMDYMTSAGLAKYIGPDPRDKFSLERFFRWRCWWDYSTGLSGDLLTHEYDAMNQILKLGIPASASSSGGVYFFKDGRTVPDVLHTTFEYPDKNMTMLYSATLASQFKRSRKIMGHDATMEVGSSLTVTIDPKSEIYRERIDNGMIQAGEPFYHYVPGKNIDAVTSATELYFAERGLLYSYVGGRRYNTTHLHLREWLECIRTGKQPSCDIEQGFQEAITAHMGTRAYLEGRTMYWDAEKEEITRG</sequence>
<dbReference type="STRING" id="1562970.ING2E5B_1430"/>
<organism evidence="5 6">
    <name type="scientific">Fermentimonas caenicola</name>
    <dbReference type="NCBI Taxonomy" id="1562970"/>
    <lineage>
        <taxon>Bacteria</taxon>
        <taxon>Pseudomonadati</taxon>
        <taxon>Bacteroidota</taxon>
        <taxon>Bacteroidia</taxon>
        <taxon>Bacteroidales</taxon>
        <taxon>Dysgonomonadaceae</taxon>
        <taxon>Fermentimonas</taxon>
    </lineage>
</organism>
<accession>A0A098C183</accession>
<keyword evidence="6" id="KW-1185">Reference proteome</keyword>
<dbReference type="PANTHER" id="PTHR43818">
    <property type="entry name" value="BCDNA.GH03377"/>
    <property type="match status" value="1"/>
</dbReference>
<evidence type="ECO:0000259" key="4">
    <source>
        <dbReference type="Pfam" id="PF02894"/>
    </source>
</evidence>
<reference evidence="5 6" key="1">
    <citation type="submission" date="2014-08" db="EMBL/GenBank/DDBJ databases">
        <authorList>
            <person name="Wibberg D."/>
        </authorList>
    </citation>
    <scope>NUCLEOTIDE SEQUENCE [LARGE SCALE GENOMIC DNA]</scope>
    <source>
        <strain evidence="6">ING2-E5B</strain>
    </source>
</reference>
<name>A0A098C183_9BACT</name>
<evidence type="ECO:0000256" key="2">
    <source>
        <dbReference type="SAM" id="MobiDB-lite"/>
    </source>
</evidence>
<dbReference type="Gene3D" id="3.40.50.720">
    <property type="entry name" value="NAD(P)-binding Rossmann-like Domain"/>
    <property type="match status" value="1"/>
</dbReference>
<evidence type="ECO:0000313" key="6">
    <source>
        <dbReference type="Proteomes" id="UP000032417"/>
    </source>
</evidence>
<feature type="compositionally biased region" description="Polar residues" evidence="2">
    <location>
        <begin position="1"/>
        <end position="18"/>
    </location>
</feature>
<dbReference type="Pfam" id="PF01408">
    <property type="entry name" value="GFO_IDH_MocA"/>
    <property type="match status" value="1"/>
</dbReference>
<dbReference type="PATRIC" id="fig|1562970.3.peg.1416"/>
<proteinExistence type="predicted"/>
<dbReference type="Proteomes" id="UP000032417">
    <property type="component" value="Chromosome 1"/>
</dbReference>
<dbReference type="HOGENOM" id="CLU_023194_24_1_10"/>
<dbReference type="EMBL" id="LN515532">
    <property type="protein sequence ID" value="CEA16178.1"/>
    <property type="molecule type" value="Genomic_DNA"/>
</dbReference>
<protein>
    <recommendedName>
        <fullName evidence="7">Oxidoreductase</fullName>
    </recommendedName>
</protein>
<dbReference type="SUPFAM" id="SSF55347">
    <property type="entry name" value="Glyceraldehyde-3-phosphate dehydrogenase-like, C-terminal domain"/>
    <property type="match status" value="1"/>
</dbReference>
<evidence type="ECO:0008006" key="7">
    <source>
        <dbReference type="Google" id="ProtNLM"/>
    </source>
</evidence>
<feature type="domain" description="Gfo/Idh/MocA-like oxidoreductase N-terminal" evidence="3">
    <location>
        <begin position="187"/>
        <end position="257"/>
    </location>
</feature>
<keyword evidence="1" id="KW-0560">Oxidoreductase</keyword>
<dbReference type="PANTHER" id="PTHR43818:SF11">
    <property type="entry name" value="BCDNA.GH03377"/>
    <property type="match status" value="1"/>
</dbReference>
<feature type="domain" description="Gfo/Idh/MocA-like oxidoreductase C-terminal" evidence="4">
    <location>
        <begin position="349"/>
        <end position="555"/>
    </location>
</feature>
<dbReference type="InterPro" id="IPR000683">
    <property type="entry name" value="Gfo/Idh/MocA-like_OxRdtase_N"/>
</dbReference>
<feature type="region of interest" description="Disordered" evidence="2">
    <location>
        <begin position="1"/>
        <end position="41"/>
    </location>
</feature>
<evidence type="ECO:0000313" key="5">
    <source>
        <dbReference type="EMBL" id="CEA16178.1"/>
    </source>
</evidence>
<dbReference type="Gene3D" id="3.30.360.10">
    <property type="entry name" value="Dihydrodipicolinate Reductase, domain 2"/>
    <property type="match status" value="1"/>
</dbReference>
<dbReference type="Pfam" id="PF02894">
    <property type="entry name" value="GFO_IDH_MocA_C"/>
    <property type="match status" value="1"/>
</dbReference>
<dbReference type="KEGG" id="pbt:ING2E5B_1430"/>
<dbReference type="InterPro" id="IPR050463">
    <property type="entry name" value="Gfo/Idh/MocA_oxidrdct_glycsds"/>
</dbReference>
<dbReference type="GO" id="GO:0016491">
    <property type="term" value="F:oxidoreductase activity"/>
    <property type="evidence" value="ECO:0007669"/>
    <property type="project" value="UniProtKB-KW"/>
</dbReference>